<organism evidence="1 2">
    <name type="scientific">Trifolium medium</name>
    <dbReference type="NCBI Taxonomy" id="97028"/>
    <lineage>
        <taxon>Eukaryota</taxon>
        <taxon>Viridiplantae</taxon>
        <taxon>Streptophyta</taxon>
        <taxon>Embryophyta</taxon>
        <taxon>Tracheophyta</taxon>
        <taxon>Spermatophyta</taxon>
        <taxon>Magnoliopsida</taxon>
        <taxon>eudicotyledons</taxon>
        <taxon>Gunneridae</taxon>
        <taxon>Pentapetalae</taxon>
        <taxon>rosids</taxon>
        <taxon>fabids</taxon>
        <taxon>Fabales</taxon>
        <taxon>Fabaceae</taxon>
        <taxon>Papilionoideae</taxon>
        <taxon>50 kb inversion clade</taxon>
        <taxon>NPAAA clade</taxon>
        <taxon>Hologalegina</taxon>
        <taxon>IRL clade</taxon>
        <taxon>Trifolieae</taxon>
        <taxon>Trifolium</taxon>
    </lineage>
</organism>
<accession>A0A392MNP8</accession>
<evidence type="ECO:0000313" key="1">
    <source>
        <dbReference type="EMBL" id="MCH87904.1"/>
    </source>
</evidence>
<name>A0A392MNP8_9FABA</name>
<reference evidence="1 2" key="1">
    <citation type="journal article" date="2018" name="Front. Plant Sci.">
        <title>Red Clover (Trifolium pratense) and Zigzag Clover (T. medium) - A Picture of Genomic Similarities and Differences.</title>
        <authorList>
            <person name="Dluhosova J."/>
            <person name="Istvanek J."/>
            <person name="Nedelnik J."/>
            <person name="Repkova J."/>
        </authorList>
    </citation>
    <scope>NUCLEOTIDE SEQUENCE [LARGE SCALE GENOMIC DNA]</scope>
    <source>
        <strain evidence="2">cv. 10/8</strain>
        <tissue evidence="1">Leaf</tissue>
    </source>
</reference>
<dbReference type="AlphaFoldDB" id="A0A392MNP8"/>
<dbReference type="Proteomes" id="UP000265520">
    <property type="component" value="Unassembled WGS sequence"/>
</dbReference>
<comment type="caution">
    <text evidence="1">The sequence shown here is derived from an EMBL/GenBank/DDBJ whole genome shotgun (WGS) entry which is preliminary data.</text>
</comment>
<evidence type="ECO:0000313" key="2">
    <source>
        <dbReference type="Proteomes" id="UP000265520"/>
    </source>
</evidence>
<proteinExistence type="predicted"/>
<keyword evidence="2" id="KW-1185">Reference proteome</keyword>
<gene>
    <name evidence="1" type="ORF">A2U01_0008785</name>
</gene>
<sequence>MEKFTADNGFSLWRIKIDALGRHPATLADKENDFISNVYNTIYHSFLGDEVLLEVADEDTATSVWLKLESLYMTKSLTNK</sequence>
<dbReference type="EMBL" id="LXQA010013122">
    <property type="protein sequence ID" value="MCH87904.1"/>
    <property type="molecule type" value="Genomic_DNA"/>
</dbReference>
<feature type="non-terminal residue" evidence="1">
    <location>
        <position position="80"/>
    </location>
</feature>
<protein>
    <submittedName>
        <fullName evidence="1">Cytochrome P450</fullName>
    </submittedName>
</protein>